<dbReference type="EnsemblPlants" id="AES94243">
    <property type="protein sequence ID" value="AES94243"/>
    <property type="gene ID" value="MTR_5g012280"/>
</dbReference>
<dbReference type="OMA" id="CEDYFSE"/>
<reference evidence="2 4" key="2">
    <citation type="journal article" date="2014" name="BMC Genomics">
        <title>An improved genome release (version Mt4.0) for the model legume Medicago truncatula.</title>
        <authorList>
            <person name="Tang H."/>
            <person name="Krishnakumar V."/>
            <person name="Bidwell S."/>
            <person name="Rosen B."/>
            <person name="Chan A."/>
            <person name="Zhou S."/>
            <person name="Gentzbittel L."/>
            <person name="Childs K.L."/>
            <person name="Yandell M."/>
            <person name="Gundlach H."/>
            <person name="Mayer K.F."/>
            <person name="Schwartz D.C."/>
            <person name="Town C.D."/>
        </authorList>
    </citation>
    <scope>GENOME REANNOTATION</scope>
    <source>
        <strain evidence="3 4">cv. Jemalong A17</strain>
    </source>
</reference>
<dbReference type="PANTHER" id="PTHR33738">
    <property type="entry name" value="EMB|CAB82975.1"/>
    <property type="match status" value="1"/>
</dbReference>
<dbReference type="Proteomes" id="UP000002051">
    <property type="component" value="Chromosome 5"/>
</dbReference>
<dbReference type="PANTHER" id="PTHR33738:SF21">
    <property type="entry name" value="TPRXL"/>
    <property type="match status" value="1"/>
</dbReference>
<name>G7JW10_MEDTR</name>
<dbReference type="AlphaFoldDB" id="G7JW10"/>
<dbReference type="PaxDb" id="3880-AES94243"/>
<dbReference type="EMBL" id="CM001221">
    <property type="protein sequence ID" value="AES94243.1"/>
    <property type="molecule type" value="Genomic_DNA"/>
</dbReference>
<proteinExistence type="predicted"/>
<reference evidence="2 4" key="1">
    <citation type="journal article" date="2011" name="Nature">
        <title>The Medicago genome provides insight into the evolution of rhizobial symbioses.</title>
        <authorList>
            <person name="Young N.D."/>
            <person name="Debelle F."/>
            <person name="Oldroyd G.E."/>
            <person name="Geurts R."/>
            <person name="Cannon S.B."/>
            <person name="Udvardi M.K."/>
            <person name="Benedito V.A."/>
            <person name="Mayer K.F."/>
            <person name="Gouzy J."/>
            <person name="Schoof H."/>
            <person name="Van de Peer Y."/>
            <person name="Proost S."/>
            <person name="Cook D.R."/>
            <person name="Meyers B.C."/>
            <person name="Spannagl M."/>
            <person name="Cheung F."/>
            <person name="De Mita S."/>
            <person name="Krishnakumar V."/>
            <person name="Gundlach H."/>
            <person name="Zhou S."/>
            <person name="Mudge J."/>
            <person name="Bharti A.K."/>
            <person name="Murray J.D."/>
            <person name="Naoumkina M.A."/>
            <person name="Rosen B."/>
            <person name="Silverstein K.A."/>
            <person name="Tang H."/>
            <person name="Rombauts S."/>
            <person name="Zhao P.X."/>
            <person name="Zhou P."/>
            <person name="Barbe V."/>
            <person name="Bardou P."/>
            <person name="Bechner M."/>
            <person name="Bellec A."/>
            <person name="Berger A."/>
            <person name="Berges H."/>
            <person name="Bidwell S."/>
            <person name="Bisseling T."/>
            <person name="Choisne N."/>
            <person name="Couloux A."/>
            <person name="Denny R."/>
            <person name="Deshpande S."/>
            <person name="Dai X."/>
            <person name="Doyle J.J."/>
            <person name="Dudez A.M."/>
            <person name="Farmer A.D."/>
            <person name="Fouteau S."/>
            <person name="Franken C."/>
            <person name="Gibelin C."/>
            <person name="Gish J."/>
            <person name="Goldstein S."/>
            <person name="Gonzalez A.J."/>
            <person name="Green P.J."/>
            <person name="Hallab A."/>
            <person name="Hartog M."/>
            <person name="Hua A."/>
            <person name="Humphray S.J."/>
            <person name="Jeong D.H."/>
            <person name="Jing Y."/>
            <person name="Jocker A."/>
            <person name="Kenton S.M."/>
            <person name="Kim D.J."/>
            <person name="Klee K."/>
            <person name="Lai H."/>
            <person name="Lang C."/>
            <person name="Lin S."/>
            <person name="Macmil S.L."/>
            <person name="Magdelenat G."/>
            <person name="Matthews L."/>
            <person name="McCorrison J."/>
            <person name="Monaghan E.L."/>
            <person name="Mun J.H."/>
            <person name="Najar F.Z."/>
            <person name="Nicholson C."/>
            <person name="Noirot C."/>
            <person name="O'Bleness M."/>
            <person name="Paule C.R."/>
            <person name="Poulain J."/>
            <person name="Prion F."/>
            <person name="Qin B."/>
            <person name="Qu C."/>
            <person name="Retzel E.F."/>
            <person name="Riddle C."/>
            <person name="Sallet E."/>
            <person name="Samain S."/>
            <person name="Samson N."/>
            <person name="Sanders I."/>
            <person name="Saurat O."/>
            <person name="Scarpelli C."/>
            <person name="Schiex T."/>
            <person name="Segurens B."/>
            <person name="Severin A.J."/>
            <person name="Sherrier D.J."/>
            <person name="Shi R."/>
            <person name="Sims S."/>
            <person name="Singer S.R."/>
            <person name="Sinharoy S."/>
            <person name="Sterck L."/>
            <person name="Viollet A."/>
            <person name="Wang B.B."/>
            <person name="Wang K."/>
            <person name="Wang M."/>
            <person name="Wang X."/>
            <person name="Warfsmann J."/>
            <person name="Weissenbach J."/>
            <person name="White D.D."/>
            <person name="White J.D."/>
            <person name="Wiley G.B."/>
            <person name="Wincker P."/>
            <person name="Xing Y."/>
            <person name="Yang L."/>
            <person name="Yao Z."/>
            <person name="Ying F."/>
            <person name="Zhai J."/>
            <person name="Zhou L."/>
            <person name="Zuber A."/>
            <person name="Denarie J."/>
            <person name="Dixon R.A."/>
            <person name="May G.D."/>
            <person name="Schwartz D.C."/>
            <person name="Rogers J."/>
            <person name="Quetier F."/>
            <person name="Town C.D."/>
            <person name="Roe B.A."/>
        </authorList>
    </citation>
    <scope>NUCLEOTIDE SEQUENCE [LARGE SCALE GENOMIC DNA]</scope>
    <source>
        <strain evidence="2">A17</strain>
        <strain evidence="3 4">cv. Jemalong A17</strain>
    </source>
</reference>
<protein>
    <submittedName>
        <fullName evidence="2 3">Uncharacterized protein</fullName>
    </submittedName>
</protein>
<dbReference type="HOGENOM" id="CLU_107362_1_1_1"/>
<organism evidence="2 4">
    <name type="scientific">Medicago truncatula</name>
    <name type="common">Barrel medic</name>
    <name type="synonym">Medicago tribuloides</name>
    <dbReference type="NCBI Taxonomy" id="3880"/>
    <lineage>
        <taxon>Eukaryota</taxon>
        <taxon>Viridiplantae</taxon>
        <taxon>Streptophyta</taxon>
        <taxon>Embryophyta</taxon>
        <taxon>Tracheophyta</taxon>
        <taxon>Spermatophyta</taxon>
        <taxon>Magnoliopsida</taxon>
        <taxon>eudicotyledons</taxon>
        <taxon>Gunneridae</taxon>
        <taxon>Pentapetalae</taxon>
        <taxon>rosids</taxon>
        <taxon>fabids</taxon>
        <taxon>Fabales</taxon>
        <taxon>Fabaceae</taxon>
        <taxon>Papilionoideae</taxon>
        <taxon>50 kb inversion clade</taxon>
        <taxon>NPAAA clade</taxon>
        <taxon>Hologalegina</taxon>
        <taxon>IRL clade</taxon>
        <taxon>Trifolieae</taxon>
        <taxon>Medicago</taxon>
    </lineage>
</organism>
<sequence>MDNNKNQTCSSSNSSSTVNFNQLFSSKDSTTASFSSFFDSLFPQPSVEGKGSRTEEVGSKSLEAPGTPNSDISNKNTNSTDYQNETVEPTYFSSSIHYGGCEDYFSEGSTIEPRHVKYTNNGDLNGNNSNSASRGDWWQGSLYY</sequence>
<feature type="region of interest" description="Disordered" evidence="1">
    <location>
        <begin position="41"/>
        <end position="88"/>
    </location>
</feature>
<accession>G7JW10</accession>
<reference evidence="3" key="3">
    <citation type="submission" date="2015-04" db="UniProtKB">
        <authorList>
            <consortium name="EnsemblPlants"/>
        </authorList>
    </citation>
    <scope>IDENTIFICATION</scope>
    <source>
        <strain evidence="3">cv. Jemalong A17</strain>
    </source>
</reference>
<evidence type="ECO:0000313" key="3">
    <source>
        <dbReference type="EnsemblPlants" id="AES94243"/>
    </source>
</evidence>
<evidence type="ECO:0000313" key="2">
    <source>
        <dbReference type="EMBL" id="AES94243.1"/>
    </source>
</evidence>
<evidence type="ECO:0000313" key="4">
    <source>
        <dbReference type="Proteomes" id="UP000002051"/>
    </source>
</evidence>
<keyword evidence="4" id="KW-1185">Reference proteome</keyword>
<feature type="compositionally biased region" description="Polar residues" evidence="1">
    <location>
        <begin position="67"/>
        <end position="88"/>
    </location>
</feature>
<gene>
    <name evidence="3" type="primary">11442453</name>
    <name evidence="2" type="ordered locus">MTR_5g012280</name>
</gene>
<evidence type="ECO:0000256" key="1">
    <source>
        <dbReference type="SAM" id="MobiDB-lite"/>
    </source>
</evidence>